<accession>A0ABY2B3Q3</accession>
<organism evidence="1 2">
    <name type="scientific">Flavobacterium circumlabens</name>
    <dbReference type="NCBI Taxonomy" id="2133765"/>
    <lineage>
        <taxon>Bacteria</taxon>
        <taxon>Pseudomonadati</taxon>
        <taxon>Bacteroidota</taxon>
        <taxon>Flavobacteriia</taxon>
        <taxon>Flavobacteriales</taxon>
        <taxon>Flavobacteriaceae</taxon>
        <taxon>Flavobacterium</taxon>
    </lineage>
</organism>
<dbReference type="Proteomes" id="UP000295270">
    <property type="component" value="Unassembled WGS sequence"/>
</dbReference>
<evidence type="ECO:0000313" key="2">
    <source>
        <dbReference type="Proteomes" id="UP000295270"/>
    </source>
</evidence>
<sequence>MVHMRCYSTKNSETTFVGFLETNSSLLSYVFYILKTKLVYLVSDISISQIIVVYA</sequence>
<gene>
    <name evidence="1" type="ORF">EV142_10182</name>
</gene>
<keyword evidence="2" id="KW-1185">Reference proteome</keyword>
<protein>
    <submittedName>
        <fullName evidence="1">Uncharacterized protein</fullName>
    </submittedName>
</protein>
<proteinExistence type="predicted"/>
<name>A0ABY2B3Q3_9FLAO</name>
<dbReference type="EMBL" id="SLWA01000001">
    <property type="protein sequence ID" value="TCN60514.1"/>
    <property type="molecule type" value="Genomic_DNA"/>
</dbReference>
<comment type="caution">
    <text evidence="1">The sequence shown here is derived from an EMBL/GenBank/DDBJ whole genome shotgun (WGS) entry which is preliminary data.</text>
</comment>
<reference evidence="1 2" key="1">
    <citation type="journal article" date="2015" name="Stand. Genomic Sci.">
        <title>Genomic Encyclopedia of Bacterial and Archaeal Type Strains, Phase III: the genomes of soil and plant-associated and newly described type strains.</title>
        <authorList>
            <person name="Whitman W.B."/>
            <person name="Woyke T."/>
            <person name="Klenk H.P."/>
            <person name="Zhou Y."/>
            <person name="Lilburn T.G."/>
            <person name="Beck B.J."/>
            <person name="De Vos P."/>
            <person name="Vandamme P."/>
            <person name="Eisen J.A."/>
            <person name="Garrity G."/>
            <person name="Hugenholtz P."/>
            <person name="Kyrpides N.C."/>
        </authorList>
    </citation>
    <scope>NUCLEOTIDE SEQUENCE [LARGE SCALE GENOMIC DNA]</scope>
    <source>
        <strain evidence="1 2">P5626</strain>
    </source>
</reference>
<evidence type="ECO:0000313" key="1">
    <source>
        <dbReference type="EMBL" id="TCN60514.1"/>
    </source>
</evidence>